<evidence type="ECO:0000313" key="1">
    <source>
        <dbReference type="EMBL" id="KAI8427676.1"/>
    </source>
</evidence>
<name>A0ACC0JU00_CHOFU</name>
<protein>
    <submittedName>
        <fullName evidence="1">Uncharacterized protein</fullName>
    </submittedName>
</protein>
<reference evidence="1 2" key="1">
    <citation type="journal article" date="2022" name="Genome Biol. Evol.">
        <title>The Spruce Budworm Genome: Reconstructing the Evolutionary History of Antifreeze Proteins.</title>
        <authorList>
            <person name="Beliveau C."/>
            <person name="Gagne P."/>
            <person name="Picq S."/>
            <person name="Vernygora O."/>
            <person name="Keeling C.I."/>
            <person name="Pinkney K."/>
            <person name="Doucet D."/>
            <person name="Wen F."/>
            <person name="Johnston J.S."/>
            <person name="Maaroufi H."/>
            <person name="Boyle B."/>
            <person name="Laroche J."/>
            <person name="Dewar K."/>
            <person name="Juretic N."/>
            <person name="Blackburn G."/>
            <person name="Nisole A."/>
            <person name="Brunet B."/>
            <person name="Brandao M."/>
            <person name="Lumley L."/>
            <person name="Duan J."/>
            <person name="Quan G."/>
            <person name="Lucarotti C.J."/>
            <person name="Roe A.D."/>
            <person name="Sperling F.A.H."/>
            <person name="Levesque R.C."/>
            <person name="Cusson M."/>
        </authorList>
    </citation>
    <scope>NUCLEOTIDE SEQUENCE [LARGE SCALE GENOMIC DNA]</scope>
    <source>
        <strain evidence="1">Glfc:IPQL:Cfum</strain>
    </source>
</reference>
<dbReference type="EMBL" id="CM046103">
    <property type="protein sequence ID" value="KAI8427676.1"/>
    <property type="molecule type" value="Genomic_DNA"/>
</dbReference>
<comment type="caution">
    <text evidence="1">The sequence shown here is derived from an EMBL/GenBank/DDBJ whole genome shotgun (WGS) entry which is preliminary data.</text>
</comment>
<accession>A0ACC0JU00</accession>
<keyword evidence="2" id="KW-1185">Reference proteome</keyword>
<proteinExistence type="predicted"/>
<sequence length="2747" mass="310987">MYCTQKDLIYKEKSAGLSTPHNISEINFNTSSEKESDLKSAGQNLICKEKFLGQDTLASIPENNITTSLENESSIIHTAKLMKASVFLSPTFISNNRGIIEGEVEILGSNKFVENAISMQQTCLNKEEYDQDYDYMIEGLKFPIQHKEAVTESNFENANDAKSSEAVQKTNKDVQLTDVHFEINKPAKDVKCDDHANEAYLSDSSNDTLNCKEKWNIMETHISNTNTIPTNNEETELNETLQKGDSNAFDTPNFYVNRNFLSSVSENVQINKQIQEVSSQHELEVHKSIFDVPVVLADTFNYEDSDKATETNVSGIISTKTYKAKFDEEKVNATLQKVNPNSLAEQDFNIDCSRVSSEKENIEFSTRKQEPPQAFEIYEKELDSLLVLPETLDCENSGNITETNISGIISTKTYKAKFDEEKVNATLQKVNPNSLAEQDFNIDCSKVSSEKENIEFSTRKQEPQQAIEIYEKELDSLLVLPETLDCENSGNITETNISGIISTKTYKAKFDEEKVNATLQKINPNSLDEQDFNIDCSKVSSEKENIEFSTREQEPPQAFEIYEKELDSLSVLPETLDCENSGNITETNISDTKTPNTIMTNYEEQKINLITEKINSSAVDEENFYVDDKHLKLKAVSDKVNTKVTTIKENCKKTSRDMKRKSGIFLVKDSKINSISKDHLFQTNVNKKKLNDEIKSIQVKKKILKRFRKKKCNIEIRDVLVQEKTELTKKSSKEIFDSCIVPDDNTEMIQYNNKSLSTSTADHSIHLGSLVINNEIEEDKIREIAGYLKKFAELQKRKKIFKEKQNISDIKIFSNKKHATNTKLSIQGVEKPGGLEKGKDRKCDKTIKTYERKRKYKSPVNVEWNTVSFEMLTQKIDLSTNTSFDTYKDTEFCLCEDFGRFIYYDEETMYEHIHFWNREHVDCTPDLVFSIYNENIPTEISDTNKLQNCSSIPIQSFCELDHEEKGNEHIVTSICERIENVSLNVDKPESSVDEQMKPDASKSSGSQAQNTENLHNKAMESLSLLENCQETLKNNIVSDMNSKKNEKKRKYSSTFNESDEPPLNQYVTESKLEAHVKSYKVVKKQKCSENEHTEKIVPGDHTDSEGNFAIPLNKDTATVCGVCQQHIKNIDWLKHIASQHNYLSWRADEEPLEYQRESVLPSSEFDSKSRPFNHSNSSIQHACVEEQPEPLRLVECGVCRQSIQDKDWNSHIESHHNYLAWKNGENTLDVDDDDDVKEHLNKILKERGGLKCAKCGLIRKYVKSYQTHIKSCDGENVSESLNEGSKGFLHIVSDMETVRYVSDPGNNISIDNGAELVTDDLLKCGVCGEFMRSKAWNSHIGSQHNYLAWRHGESALDVADEVAVKEHLYNIMKECGGLKCAKCGLIRKYVKSYQTHIRDCDGLSESIRGCATNSSLDVSEMESVQHVNDLISDISIGNEAGTSTDVIRCAVCGYSMRHSNWYDHIGFQHNYLAWRCGDPTLDFEDEEAVHKHLYAITKEYGGLKCVKCGLNRKYVKAYLTHVKSCTGHNIVQNNNWYNHIESKHKYLAWKYGEPALDVDNEEAVREHLNNITKEYGSLNCTKCGITRKYVKSYLTHVKSCSGRSTQDGNPIADDAEPNIVVLSEAEQHTGLTKCGVCGQYMPLTDWAAHIEGKHDYLAWKDGEPPLHIKKCYASEEAENSSKVTDQVIIWPDAGADQVKCGVCDELVQVAEWIKHIATQHDYLAKKVGETPLDVNDDEEVYVHLYNIVKENGSLACQKCGIKRKYVKSYLEHIRKCGQDESVIGDSTFETNTTLDTSDCLVDFYRGGTCGVCDKEVETGKWIQHIQKEHNYLAWRKGEKPWDLDDCTQVNEYLYEISKKMGGLTCNKCGLVRKYVKSYLTHIKSCNVVDFNLASIVPDGVGPVSDKAYRCAMCQKEIEPSNWKNHAMKEHYNITWIIGETPIDIKNPYAVEKYLKEYKQSNSLKCNNCGATRTSFAGFYAHIITCGKSEEQIEMFQSVCDICNNKYLCIYKNQHMMIHRVQSYNKELKMSKEKVKLVESGKRRAAQKARTVIETYNSDMSQHSHKCSTCGFGTDFKEELKSHRCDRNEKDFSEEESSVAEGEGSEDESADSEVDSDISREEEDQLQTLRKRCKEPVSVGSKLSKINFKVDDPNEFIEQSDIDFCNAFFTDETLFPKWISCKREIVSIKDLPKYLPPMEESCKVNAGLDWTTLKRFEAKSGDGTSIFVGASIVCVTWIPLRVEDIMGDGQNFLAIACHNDVDCPRYECDETVQHENLIQIWDFGTRDELPQIVYGIAHDFGTVWSMDWCPSGARDVLPEDLTDGRPFRLGLLAVACSNGSAYIFSVPHPSTVIENNRFIQKLKPVAELRMKMLVERSERKVYQATSVTWSKEKGHEVILVGYADGSTGYYDINNESPLSWRVEDEVDIFFPYSEERPHNTCVTATDIVPRLDGGFVSCSASPTGAEMSIPGAGVRVRSHLPARAAIFAPHWPATLLAGDIAISQYTTAITSSLQCVLNECFSTDEISLVSALDLKGRLKSIPSRKFPKFGGAVEISPRALEVLKPALAPGSRPDRPNHAALPRKLAQLQLSTAVNELEWTQPARKLGGIRALAGCARCGRVAAAAPPTLRVMRPHPAYPEFKKPIFGMIEMVPLANKRSKQVNDELAMKIEPLTYPETIIKYGIQFQSVNKCDKVLQQKYASKPKAHFPERFPLADVESMAFCPAKRYHDRLAVATHSGIVFITNVNL</sequence>
<gene>
    <name evidence="1" type="ORF">MSG28_002140</name>
</gene>
<organism evidence="1 2">
    <name type="scientific">Choristoneura fumiferana</name>
    <name type="common">Spruce budworm moth</name>
    <name type="synonym">Archips fumiferana</name>
    <dbReference type="NCBI Taxonomy" id="7141"/>
    <lineage>
        <taxon>Eukaryota</taxon>
        <taxon>Metazoa</taxon>
        <taxon>Ecdysozoa</taxon>
        <taxon>Arthropoda</taxon>
        <taxon>Hexapoda</taxon>
        <taxon>Insecta</taxon>
        <taxon>Pterygota</taxon>
        <taxon>Neoptera</taxon>
        <taxon>Endopterygota</taxon>
        <taxon>Lepidoptera</taxon>
        <taxon>Glossata</taxon>
        <taxon>Ditrysia</taxon>
        <taxon>Tortricoidea</taxon>
        <taxon>Tortricidae</taxon>
        <taxon>Tortricinae</taxon>
        <taxon>Choristoneura</taxon>
    </lineage>
</organism>
<dbReference type="Proteomes" id="UP001064048">
    <property type="component" value="Chromosome 3"/>
</dbReference>
<evidence type="ECO:0000313" key="2">
    <source>
        <dbReference type="Proteomes" id="UP001064048"/>
    </source>
</evidence>